<name>A0A4R6FL72_9SPHN</name>
<keyword evidence="3" id="KW-1185">Reference proteome</keyword>
<dbReference type="OrthoDB" id="7595325at2"/>
<dbReference type="Proteomes" id="UP000295493">
    <property type="component" value="Unassembled WGS sequence"/>
</dbReference>
<gene>
    <name evidence="2" type="ORF">EV664_10619</name>
</gene>
<dbReference type="RefSeq" id="WP_133495601.1">
    <property type="nucleotide sequence ID" value="NZ_BMLU01000006.1"/>
</dbReference>
<accession>A0A4R6FL72</accession>
<comment type="caution">
    <text evidence="2">The sequence shown here is derived from an EMBL/GenBank/DDBJ whole genome shotgun (WGS) entry which is preliminary data.</text>
</comment>
<organism evidence="2 3">
    <name type="scientific">Stakelama pacifica</name>
    <dbReference type="NCBI Taxonomy" id="517720"/>
    <lineage>
        <taxon>Bacteria</taxon>
        <taxon>Pseudomonadati</taxon>
        <taxon>Pseudomonadota</taxon>
        <taxon>Alphaproteobacteria</taxon>
        <taxon>Sphingomonadales</taxon>
        <taxon>Sphingomonadaceae</taxon>
        <taxon>Stakelama</taxon>
    </lineage>
</organism>
<dbReference type="EMBL" id="SNWD01000006">
    <property type="protein sequence ID" value="TDN82213.1"/>
    <property type="molecule type" value="Genomic_DNA"/>
</dbReference>
<reference evidence="2 3" key="1">
    <citation type="submission" date="2019-03" db="EMBL/GenBank/DDBJ databases">
        <title>Genomic Encyclopedia of Type Strains, Phase IV (KMG-IV): sequencing the most valuable type-strain genomes for metagenomic binning, comparative biology and taxonomic classification.</title>
        <authorList>
            <person name="Goeker M."/>
        </authorList>
    </citation>
    <scope>NUCLEOTIDE SEQUENCE [LARGE SCALE GENOMIC DNA]</scope>
    <source>
        <strain evidence="2 3">DSM 25059</strain>
    </source>
</reference>
<evidence type="ECO:0000313" key="3">
    <source>
        <dbReference type="Proteomes" id="UP000295493"/>
    </source>
</evidence>
<proteinExistence type="predicted"/>
<dbReference type="AlphaFoldDB" id="A0A4R6FL72"/>
<sequence length="77" mass="8396">MHQFRDQSLPGRTGYRISYRMHEVNHCPGCGNTHWIVGRSVAECAFCETALPLNEGGSIGTGLVRGTRRTQPAPLAA</sequence>
<evidence type="ECO:0000313" key="2">
    <source>
        <dbReference type="EMBL" id="TDN82213.1"/>
    </source>
</evidence>
<evidence type="ECO:0000256" key="1">
    <source>
        <dbReference type="SAM" id="MobiDB-lite"/>
    </source>
</evidence>
<protein>
    <submittedName>
        <fullName evidence="2">Uncharacterized protein</fullName>
    </submittedName>
</protein>
<feature type="region of interest" description="Disordered" evidence="1">
    <location>
        <begin position="58"/>
        <end position="77"/>
    </location>
</feature>